<dbReference type="EMBL" id="BDGG01000100">
    <property type="protein sequence ID" value="GAV09997.1"/>
    <property type="molecule type" value="Genomic_DNA"/>
</dbReference>
<feature type="region of interest" description="Disordered" evidence="1">
    <location>
        <begin position="13"/>
        <end position="33"/>
    </location>
</feature>
<organism evidence="2 3">
    <name type="scientific">Ramazzottius varieornatus</name>
    <name type="common">Water bear</name>
    <name type="synonym">Tardigrade</name>
    <dbReference type="NCBI Taxonomy" id="947166"/>
    <lineage>
        <taxon>Eukaryota</taxon>
        <taxon>Metazoa</taxon>
        <taxon>Ecdysozoa</taxon>
        <taxon>Tardigrada</taxon>
        <taxon>Eutardigrada</taxon>
        <taxon>Parachela</taxon>
        <taxon>Hypsibioidea</taxon>
        <taxon>Ramazzottiidae</taxon>
        <taxon>Ramazzottius</taxon>
    </lineage>
</organism>
<dbReference type="Proteomes" id="UP000186922">
    <property type="component" value="Unassembled WGS sequence"/>
</dbReference>
<evidence type="ECO:0000313" key="2">
    <source>
        <dbReference type="EMBL" id="GAV09997.1"/>
    </source>
</evidence>
<sequence length="82" mass="9233">LLTNSNVIHSSPFARLPDDVPGRPHDFTSNMSPGGESTPNMIVYFCFSVTFWFTPWTSGNRGYEGTQRAKSTGVYWYGKVYC</sequence>
<keyword evidence="3" id="KW-1185">Reference proteome</keyword>
<dbReference type="AlphaFoldDB" id="A0A1D1W9F9"/>
<evidence type="ECO:0000256" key="1">
    <source>
        <dbReference type="SAM" id="MobiDB-lite"/>
    </source>
</evidence>
<evidence type="ECO:0000313" key="3">
    <source>
        <dbReference type="Proteomes" id="UP000186922"/>
    </source>
</evidence>
<feature type="compositionally biased region" description="Basic and acidic residues" evidence="1">
    <location>
        <begin position="16"/>
        <end position="26"/>
    </location>
</feature>
<reference evidence="2 3" key="1">
    <citation type="journal article" date="2016" name="Nat. Commun.">
        <title>Extremotolerant tardigrade genome and improved radiotolerance of human cultured cells by tardigrade-unique protein.</title>
        <authorList>
            <person name="Hashimoto T."/>
            <person name="Horikawa D.D."/>
            <person name="Saito Y."/>
            <person name="Kuwahara H."/>
            <person name="Kozuka-Hata H."/>
            <person name="Shin-I T."/>
            <person name="Minakuchi Y."/>
            <person name="Ohishi K."/>
            <person name="Motoyama A."/>
            <person name="Aizu T."/>
            <person name="Enomoto A."/>
            <person name="Kondo K."/>
            <person name="Tanaka S."/>
            <person name="Hara Y."/>
            <person name="Koshikawa S."/>
            <person name="Sagara H."/>
            <person name="Miura T."/>
            <person name="Yokobori S."/>
            <person name="Miyagawa K."/>
            <person name="Suzuki Y."/>
            <person name="Kubo T."/>
            <person name="Oyama M."/>
            <person name="Kohara Y."/>
            <person name="Fujiyama A."/>
            <person name="Arakawa K."/>
            <person name="Katayama T."/>
            <person name="Toyoda A."/>
            <person name="Kunieda T."/>
        </authorList>
    </citation>
    <scope>NUCLEOTIDE SEQUENCE [LARGE SCALE GENOMIC DNA]</scope>
    <source>
        <strain evidence="2 3">YOKOZUNA-1</strain>
    </source>
</reference>
<comment type="caution">
    <text evidence="2">The sequence shown here is derived from an EMBL/GenBank/DDBJ whole genome shotgun (WGS) entry which is preliminary data.</text>
</comment>
<protein>
    <submittedName>
        <fullName evidence="2">Uncharacterized protein</fullName>
    </submittedName>
</protein>
<name>A0A1D1W9F9_RAMVA</name>
<proteinExistence type="predicted"/>
<accession>A0A1D1W9F9</accession>
<gene>
    <name evidence="2" type="primary">RvY_19482-1</name>
    <name evidence="2" type="synonym">RvY_19482.1</name>
    <name evidence="2" type="ORF">RvY_19482</name>
</gene>
<feature type="non-terminal residue" evidence="2">
    <location>
        <position position="1"/>
    </location>
</feature>